<dbReference type="SUPFAM" id="SSF53850">
    <property type="entry name" value="Periplasmic binding protein-like II"/>
    <property type="match status" value="1"/>
</dbReference>
<evidence type="ECO:0000313" key="4">
    <source>
        <dbReference type="Proteomes" id="UP000604243"/>
    </source>
</evidence>
<dbReference type="EMBL" id="BMZM01000001">
    <property type="protein sequence ID" value="GHC19862.1"/>
    <property type="molecule type" value="Genomic_DNA"/>
</dbReference>
<protein>
    <submittedName>
        <fullName evidence="3">ABC transporter</fullName>
    </submittedName>
</protein>
<evidence type="ECO:0000313" key="3">
    <source>
        <dbReference type="EMBL" id="GHC19862.1"/>
    </source>
</evidence>
<sequence>MGLSAHGLQAAPVSEVPTVHGISLYDTPALPDNFDHFSWVNAQAPKGGDMVRAAQGNFDSLNPFIVRGNPASGLTAMGGLPFDTLMVESPDEPFTLYGLLAAGIRLDPDRRWMEIDLDSRAQFHDGSPVTAEDVVTTFETLKTQGSPMYRAYYADVIGVEVLSPFTVRFEFSEHNSRELPLIVGQLPVLSAADIESRDITRPTLEPLMGSGPYRIVSVQPGQRIVYQRDDHYWGKDLPVNRGRYNIDRLIFDYYRDPSVAMTAFRAGRVDLRIENIARNWVTGYDFPAARQGLINRVELEDHNPAPMQGFVMNQRRDIFKDRRVREALGLAFDFEWLNRNLFYGLYARTQGFFDHSSMEARGLPSAGEQALLAPWRDQLPEDVFNSPLPVDAPQALRPRLKRALDLLYEAGYEVRDNRMVHRDTGQPLRFELLLRDASLERMALPLVRNLARLGVEVNLRTVDSSQYLVRLRQFDFDMTTTVIAQSSNPGNEQREYWGSEYAHQPQSRNLMGLESPVVDDLVDHIIRADSREALDSAAAALDRVLRWGFYVIPQYHTPVTRLAYWKKLAMPDQSPEYGLDLDSWWVDTQGARQIDVQQE</sequence>
<dbReference type="InterPro" id="IPR039424">
    <property type="entry name" value="SBP_5"/>
</dbReference>
<keyword evidence="4" id="KW-1185">Reference proteome</keyword>
<evidence type="ECO:0000256" key="1">
    <source>
        <dbReference type="ARBA" id="ARBA00022729"/>
    </source>
</evidence>
<dbReference type="InterPro" id="IPR000914">
    <property type="entry name" value="SBP_5_dom"/>
</dbReference>
<reference evidence="4" key="1">
    <citation type="journal article" date="2019" name="Int. J. Syst. Evol. Microbiol.">
        <title>The Global Catalogue of Microorganisms (GCM) 10K type strain sequencing project: providing services to taxonomists for standard genome sequencing and annotation.</title>
        <authorList>
            <consortium name="The Broad Institute Genomics Platform"/>
            <consortium name="The Broad Institute Genome Sequencing Center for Infectious Disease"/>
            <person name="Wu L."/>
            <person name="Ma J."/>
        </authorList>
    </citation>
    <scope>NUCLEOTIDE SEQUENCE [LARGE SCALE GENOMIC DNA]</scope>
    <source>
        <strain evidence="4">KCTC 42082</strain>
    </source>
</reference>
<proteinExistence type="predicted"/>
<dbReference type="PIRSF" id="PIRSF002741">
    <property type="entry name" value="MppA"/>
    <property type="match status" value="1"/>
</dbReference>
<gene>
    <name evidence="3" type="ORF">GCM10010082_09530</name>
</gene>
<organism evidence="3 4">
    <name type="scientific">Kushneria pakistanensis</name>
    <dbReference type="NCBI Taxonomy" id="1508770"/>
    <lineage>
        <taxon>Bacteria</taxon>
        <taxon>Pseudomonadati</taxon>
        <taxon>Pseudomonadota</taxon>
        <taxon>Gammaproteobacteria</taxon>
        <taxon>Oceanospirillales</taxon>
        <taxon>Halomonadaceae</taxon>
        <taxon>Kushneria</taxon>
    </lineage>
</organism>
<evidence type="ECO:0000259" key="2">
    <source>
        <dbReference type="Pfam" id="PF00496"/>
    </source>
</evidence>
<accession>A0ABQ3FE29</accession>
<dbReference type="PANTHER" id="PTHR30290">
    <property type="entry name" value="PERIPLASMIC BINDING COMPONENT OF ABC TRANSPORTER"/>
    <property type="match status" value="1"/>
</dbReference>
<dbReference type="InterPro" id="IPR030678">
    <property type="entry name" value="Peptide/Ni-bd"/>
</dbReference>
<comment type="caution">
    <text evidence="3">The sequence shown here is derived from an EMBL/GenBank/DDBJ whole genome shotgun (WGS) entry which is preliminary data.</text>
</comment>
<dbReference type="Pfam" id="PF00496">
    <property type="entry name" value="SBP_bac_5"/>
    <property type="match status" value="1"/>
</dbReference>
<dbReference type="Gene3D" id="3.10.105.10">
    <property type="entry name" value="Dipeptide-binding Protein, Domain 3"/>
    <property type="match status" value="1"/>
</dbReference>
<dbReference type="Gene3D" id="3.40.190.10">
    <property type="entry name" value="Periplasmic binding protein-like II"/>
    <property type="match status" value="1"/>
</dbReference>
<keyword evidence="1" id="KW-0732">Signal</keyword>
<dbReference type="Proteomes" id="UP000604243">
    <property type="component" value="Unassembled WGS sequence"/>
</dbReference>
<dbReference type="PANTHER" id="PTHR30290:SF64">
    <property type="entry name" value="ABC TRANSPORTER PERIPLASMIC BINDING PROTEIN"/>
    <property type="match status" value="1"/>
</dbReference>
<name>A0ABQ3FE29_9GAMM</name>
<feature type="domain" description="Solute-binding protein family 5" evidence="2">
    <location>
        <begin position="96"/>
        <end position="499"/>
    </location>
</feature>
<dbReference type="CDD" id="cd08497">
    <property type="entry name" value="MbnE-like"/>
    <property type="match status" value="1"/>
</dbReference>